<feature type="transmembrane region" description="Helical" evidence="1">
    <location>
        <begin position="351"/>
        <end position="377"/>
    </location>
</feature>
<reference evidence="2 3" key="1">
    <citation type="submission" date="2023-07" db="EMBL/GenBank/DDBJ databases">
        <title>Sequencing the genomes of 1000 actinobacteria strains.</title>
        <authorList>
            <person name="Klenk H.-P."/>
        </authorList>
    </citation>
    <scope>NUCLEOTIDE SEQUENCE [LARGE SCALE GENOMIC DNA]</scope>
    <source>
        <strain evidence="2 3">DSM 14555</strain>
    </source>
</reference>
<evidence type="ECO:0000313" key="3">
    <source>
        <dbReference type="Proteomes" id="UP001185069"/>
    </source>
</evidence>
<keyword evidence="1" id="KW-0472">Membrane</keyword>
<keyword evidence="1" id="KW-1133">Transmembrane helix</keyword>
<dbReference type="Proteomes" id="UP001185069">
    <property type="component" value="Unassembled WGS sequence"/>
</dbReference>
<protein>
    <submittedName>
        <fullName evidence="2">Uncharacterized protein</fullName>
    </submittedName>
</protein>
<dbReference type="EMBL" id="JAVDQF010000001">
    <property type="protein sequence ID" value="MDR6268921.1"/>
    <property type="molecule type" value="Genomic_DNA"/>
</dbReference>
<feature type="transmembrane region" description="Helical" evidence="1">
    <location>
        <begin position="389"/>
        <end position="409"/>
    </location>
</feature>
<feature type="transmembrane region" description="Helical" evidence="1">
    <location>
        <begin position="164"/>
        <end position="185"/>
    </location>
</feature>
<proteinExistence type="predicted"/>
<comment type="caution">
    <text evidence="2">The sequence shown here is derived from an EMBL/GenBank/DDBJ whole genome shotgun (WGS) entry which is preliminary data.</text>
</comment>
<name>A0ABU1JAL4_9MICC</name>
<accession>A0ABU1JAL4</accession>
<gene>
    <name evidence="2" type="ORF">JOE69_001159</name>
</gene>
<evidence type="ECO:0000256" key="1">
    <source>
        <dbReference type="SAM" id="Phobius"/>
    </source>
</evidence>
<keyword evidence="3" id="KW-1185">Reference proteome</keyword>
<organism evidence="2 3">
    <name type="scientific">Arthrobacter russicus</name>
    <dbReference type="NCBI Taxonomy" id="172040"/>
    <lineage>
        <taxon>Bacteria</taxon>
        <taxon>Bacillati</taxon>
        <taxon>Actinomycetota</taxon>
        <taxon>Actinomycetes</taxon>
        <taxon>Micrococcales</taxon>
        <taxon>Micrococcaceae</taxon>
        <taxon>Arthrobacter</taxon>
    </lineage>
</organism>
<feature type="transmembrane region" description="Helical" evidence="1">
    <location>
        <begin position="319"/>
        <end position="345"/>
    </location>
</feature>
<keyword evidence="1" id="KW-0812">Transmembrane</keyword>
<dbReference type="RefSeq" id="WP_309796860.1">
    <property type="nucleotide sequence ID" value="NZ_BAAAHY010000013.1"/>
</dbReference>
<evidence type="ECO:0000313" key="2">
    <source>
        <dbReference type="EMBL" id="MDR6268921.1"/>
    </source>
</evidence>
<feature type="transmembrane region" description="Helical" evidence="1">
    <location>
        <begin position="141"/>
        <end position="158"/>
    </location>
</feature>
<sequence length="885" mass="91896">MSDGATTTGSIDAKLGIDKTAWNVAVRETKTESAELGALNPEIKVDANVAEALAKLEALQMAERKLRIAELDLDKVQKDRGATQQQLLRAQNALSSATNLTQRLTTEREKDAQATARQESVVRRFSDALDQNTESGRRGRVGLQALVFLSPAIVGAIAPIGAAAIGLAGAFGGMAAAGVLAVIGIKKEMDAGTTTGNAYASGLASLKTVLDSLGKTAAVSMLGSFQQATATITANLPALNSQIGTFTGLLGKIGTTALDGLITGLRVANPLFQAAGLVVLDLVEKFNQFTASTGFSQFVTYAVGQLPLVMNFLGQTGTLVMNLVQAFAPLGQVTISVLSGLIGMLNSVPLPVLAGLVTTVTSLGVAFKIAPAVIAAGQAIGVFGSMAQLAVPVVGILLAALAGLGAAALSASASQNQATYSVQSFTQALKDDSNAIGEHTRAQVARALADSNAAAAAQALGISSKTLTDASLGNKDAIESVNESLETAKGTYDNAGTAVLNFLSNGMGMSVQQRDTEAAVKLVTDALEKNKNGLLQGQAANAAEAQALGVNQTALQQLAAQYGVSVSAYQNAKDQQQKTKDQLDATTLSMQLQNNAAGLLKQAWDEFNGKTLSVEQSQTRAGQATNSLISALQLNNAEIRGNTDAALSNQSVIQSKVQADQAAAQAVADQTKSTQAGTQAFGESKAALEASLRSQGLLTGEVQAYINKLYDVNNFKPKPVDLEVKSEAAQAAVDALQYRLSMLKNKTIYVDVQSSESVNNNPPVRPGQIGMYASGDLVKESPINYLASGGSPWPSRGTDSVPAMLTPGEFVVKQPAVSSVGLSALRYINQTGQLPESRTDSPGPITVQLVLDGQVLDSRIVNLANLRVEAGFREANDRAQRRPSR</sequence>